<dbReference type="AlphaFoldDB" id="A0A8S3JQ73"/>
<evidence type="ECO:0000313" key="2">
    <source>
        <dbReference type="EMBL" id="CAF5154076.1"/>
    </source>
</evidence>
<evidence type="ECO:0000313" key="4">
    <source>
        <dbReference type="Proteomes" id="UP000681720"/>
    </source>
</evidence>
<proteinExistence type="predicted"/>
<evidence type="ECO:0000313" key="3">
    <source>
        <dbReference type="EMBL" id="CAF5220458.1"/>
    </source>
</evidence>
<keyword evidence="1" id="KW-1133">Transmembrane helix</keyword>
<reference evidence="3" key="1">
    <citation type="submission" date="2021-02" db="EMBL/GenBank/DDBJ databases">
        <authorList>
            <person name="Nowell W R."/>
        </authorList>
    </citation>
    <scope>NUCLEOTIDE SEQUENCE</scope>
</reference>
<protein>
    <submittedName>
        <fullName evidence="3">Uncharacterized protein</fullName>
    </submittedName>
</protein>
<dbReference type="EMBL" id="CAJOBH010259954">
    <property type="protein sequence ID" value="CAF5154076.1"/>
    <property type="molecule type" value="Genomic_DNA"/>
</dbReference>
<dbReference type="PANTHER" id="PTHR13950:SF9">
    <property type="entry name" value="RABCONNECTIN-3A"/>
    <property type="match status" value="1"/>
</dbReference>
<comment type="caution">
    <text evidence="3">The sequence shown here is derived from an EMBL/GenBank/DDBJ whole genome shotgun (WGS) entry which is preliminary data.</text>
</comment>
<dbReference type="Proteomes" id="UP000681720">
    <property type="component" value="Unassembled WGS sequence"/>
</dbReference>
<dbReference type="Proteomes" id="UP000681967">
    <property type="component" value="Unassembled WGS sequence"/>
</dbReference>
<name>A0A8S3JQ73_9BILA</name>
<gene>
    <name evidence="2" type="ORF">BYL167_LOCUS72963</name>
    <name evidence="3" type="ORF">GIL414_LOCUS84019</name>
</gene>
<keyword evidence="1" id="KW-0472">Membrane</keyword>
<dbReference type="PANTHER" id="PTHR13950">
    <property type="entry name" value="RABCONNECTIN-RELATED"/>
    <property type="match status" value="1"/>
</dbReference>
<dbReference type="InterPro" id="IPR052208">
    <property type="entry name" value="DmX-like/RAVE_component"/>
</dbReference>
<keyword evidence="1" id="KW-0812">Transmembrane</keyword>
<dbReference type="GO" id="GO:0007035">
    <property type="term" value="P:vacuolar acidification"/>
    <property type="evidence" value="ECO:0007669"/>
    <property type="project" value="TreeGrafter"/>
</dbReference>
<dbReference type="EMBL" id="CAJOBJ010364937">
    <property type="protein sequence ID" value="CAF5220458.1"/>
    <property type="molecule type" value="Genomic_DNA"/>
</dbReference>
<accession>A0A8S3JQ73</accession>
<feature type="transmembrane region" description="Helical" evidence="1">
    <location>
        <begin position="43"/>
        <end position="63"/>
    </location>
</feature>
<evidence type="ECO:0000256" key="1">
    <source>
        <dbReference type="SAM" id="Phobius"/>
    </source>
</evidence>
<sequence length="124" mass="13778">MHRRQSVSALIERESPTTAPKDWPGIKIFGTSAKDQENNFSNLKILLVEILVSVYMSLLVYALSTDDCNTLYRLLVRKWSTPETAVKLWYGVFGGGAKKPKPSPPTPNLPISLSRLKVSSGFLV</sequence>
<organism evidence="3 4">
    <name type="scientific">Rotaria magnacalcarata</name>
    <dbReference type="NCBI Taxonomy" id="392030"/>
    <lineage>
        <taxon>Eukaryota</taxon>
        <taxon>Metazoa</taxon>
        <taxon>Spiralia</taxon>
        <taxon>Gnathifera</taxon>
        <taxon>Rotifera</taxon>
        <taxon>Eurotatoria</taxon>
        <taxon>Bdelloidea</taxon>
        <taxon>Philodinida</taxon>
        <taxon>Philodinidae</taxon>
        <taxon>Rotaria</taxon>
    </lineage>
</organism>
<dbReference type="GO" id="GO:0043291">
    <property type="term" value="C:RAVE complex"/>
    <property type="evidence" value="ECO:0007669"/>
    <property type="project" value="TreeGrafter"/>
</dbReference>